<feature type="transmembrane region" description="Helical" evidence="6">
    <location>
        <begin position="119"/>
        <end position="138"/>
    </location>
</feature>
<keyword evidence="5 6" id="KW-0472">Membrane</keyword>
<name>A0ABW2Q4N4_9MICO</name>
<accession>A0ABW2Q4N4</accession>
<dbReference type="RefSeq" id="WP_382391881.1">
    <property type="nucleotide sequence ID" value="NZ_JBHTCQ010000001.1"/>
</dbReference>
<evidence type="ECO:0000256" key="4">
    <source>
        <dbReference type="ARBA" id="ARBA00022989"/>
    </source>
</evidence>
<proteinExistence type="predicted"/>
<feature type="transmembrane region" description="Helical" evidence="6">
    <location>
        <begin position="358"/>
        <end position="379"/>
    </location>
</feature>
<evidence type="ECO:0000256" key="3">
    <source>
        <dbReference type="ARBA" id="ARBA00022692"/>
    </source>
</evidence>
<dbReference type="Proteomes" id="UP001596455">
    <property type="component" value="Unassembled WGS sequence"/>
</dbReference>
<organism evidence="7 8">
    <name type="scientific">Georgenia alba</name>
    <dbReference type="NCBI Taxonomy" id="2233858"/>
    <lineage>
        <taxon>Bacteria</taxon>
        <taxon>Bacillati</taxon>
        <taxon>Actinomycetota</taxon>
        <taxon>Actinomycetes</taxon>
        <taxon>Micrococcales</taxon>
        <taxon>Bogoriellaceae</taxon>
        <taxon>Georgenia</taxon>
    </lineage>
</organism>
<feature type="transmembrane region" description="Helical" evidence="6">
    <location>
        <begin position="295"/>
        <end position="325"/>
    </location>
</feature>
<feature type="transmembrane region" description="Helical" evidence="6">
    <location>
        <begin position="56"/>
        <end position="75"/>
    </location>
</feature>
<dbReference type="EMBL" id="JBHTCQ010000001">
    <property type="protein sequence ID" value="MFC7404465.1"/>
    <property type="molecule type" value="Genomic_DNA"/>
</dbReference>
<evidence type="ECO:0008006" key="9">
    <source>
        <dbReference type="Google" id="ProtNLM"/>
    </source>
</evidence>
<sequence length="410" mass="42193">MSARRGGGRGGMFADGAALGGSATVTALAGLLGWLIAARMLPQAQVGEASGFVNAFKMVAAISELGLAFGLLRWLPRAGSAGATLVTRCFVVTVALGLVVAAVWFLVQPGTIPAASEPLPWLAAGGLFVLGAVSWALFSLQDDALTGLGWARWVPVENVTFAVVRIGLLVALAPLLGALGIVLSWVVPVVIGVVVVTTLMLRRARRATGPALLPGRQEVAGLVGPAYTAHLAVSVAGNVIPLVAIARFGTEVGAAFFVVWTGLQALEFATTGFGNSLAIRIAADADDRRGLIRHLAVRVAMVLVPTLALAALLADVIMGLFGASYLSMTPLLRWVLLGFAARAAVLIVVAVHTGAGRGFRLGLLHVVNAAGLMVAALVTPDVTTIGVLYVCWQVLCAVGAAVDLARVERR</sequence>
<feature type="transmembrane region" description="Helical" evidence="6">
    <location>
        <begin position="12"/>
        <end position="36"/>
    </location>
</feature>
<comment type="caution">
    <text evidence="7">The sequence shown here is derived from an EMBL/GenBank/DDBJ whole genome shotgun (WGS) entry which is preliminary data.</text>
</comment>
<reference evidence="8" key="1">
    <citation type="journal article" date="2019" name="Int. J. Syst. Evol. Microbiol.">
        <title>The Global Catalogue of Microorganisms (GCM) 10K type strain sequencing project: providing services to taxonomists for standard genome sequencing and annotation.</title>
        <authorList>
            <consortium name="The Broad Institute Genomics Platform"/>
            <consortium name="The Broad Institute Genome Sequencing Center for Infectious Disease"/>
            <person name="Wu L."/>
            <person name="Ma J."/>
        </authorList>
    </citation>
    <scope>NUCLEOTIDE SEQUENCE [LARGE SCALE GENOMIC DNA]</scope>
    <source>
        <strain evidence="8">JCM 1490</strain>
    </source>
</reference>
<feature type="transmembrane region" description="Helical" evidence="6">
    <location>
        <begin position="159"/>
        <end position="176"/>
    </location>
</feature>
<evidence type="ECO:0000256" key="5">
    <source>
        <dbReference type="ARBA" id="ARBA00023136"/>
    </source>
</evidence>
<feature type="transmembrane region" description="Helical" evidence="6">
    <location>
        <begin position="252"/>
        <end position="274"/>
    </location>
</feature>
<feature type="transmembrane region" description="Helical" evidence="6">
    <location>
        <begin position="331"/>
        <end position="351"/>
    </location>
</feature>
<dbReference type="PANTHER" id="PTHR30250:SF11">
    <property type="entry name" value="O-ANTIGEN TRANSPORTER-RELATED"/>
    <property type="match status" value="1"/>
</dbReference>
<keyword evidence="8" id="KW-1185">Reference proteome</keyword>
<dbReference type="PANTHER" id="PTHR30250">
    <property type="entry name" value="PST FAMILY PREDICTED COLANIC ACID TRANSPORTER"/>
    <property type="match status" value="1"/>
</dbReference>
<evidence type="ECO:0000256" key="2">
    <source>
        <dbReference type="ARBA" id="ARBA00022475"/>
    </source>
</evidence>
<gene>
    <name evidence="7" type="ORF">ACFQQL_05045</name>
</gene>
<feature type="transmembrane region" description="Helical" evidence="6">
    <location>
        <begin position="222"/>
        <end position="246"/>
    </location>
</feature>
<keyword evidence="2" id="KW-1003">Cell membrane</keyword>
<keyword evidence="4 6" id="KW-1133">Transmembrane helix</keyword>
<protein>
    <recommendedName>
        <fullName evidence="9">Membrane protein involved in the export of O-antigen and teichoic acid</fullName>
    </recommendedName>
</protein>
<feature type="transmembrane region" description="Helical" evidence="6">
    <location>
        <begin position="385"/>
        <end position="405"/>
    </location>
</feature>
<comment type="subcellular location">
    <subcellularLocation>
        <location evidence="1">Cell membrane</location>
        <topology evidence="1">Multi-pass membrane protein</topology>
    </subcellularLocation>
</comment>
<feature type="transmembrane region" description="Helical" evidence="6">
    <location>
        <begin position="182"/>
        <end position="201"/>
    </location>
</feature>
<evidence type="ECO:0000313" key="7">
    <source>
        <dbReference type="EMBL" id="MFC7404465.1"/>
    </source>
</evidence>
<feature type="transmembrane region" description="Helical" evidence="6">
    <location>
        <begin position="87"/>
        <end position="107"/>
    </location>
</feature>
<dbReference type="InterPro" id="IPR050833">
    <property type="entry name" value="Poly_Biosynth_Transport"/>
</dbReference>
<evidence type="ECO:0000256" key="1">
    <source>
        <dbReference type="ARBA" id="ARBA00004651"/>
    </source>
</evidence>
<keyword evidence="3 6" id="KW-0812">Transmembrane</keyword>
<evidence type="ECO:0000256" key="6">
    <source>
        <dbReference type="SAM" id="Phobius"/>
    </source>
</evidence>
<evidence type="ECO:0000313" key="8">
    <source>
        <dbReference type="Proteomes" id="UP001596455"/>
    </source>
</evidence>